<sequence>MLDSLVRVSRRVLRVPETETSPTETRTVRDCAGCDDSGAAPASAHRQETGDDTNTCVGPDAREARARFESKTTVRLLSATVAVERLTLLRRRRSAPGPRLDSGVERVAMYLCTEREVHAVRGRRHARPVRARRNARASRRGLVRRGLTMNLSVRSFEFRRFTPERFHVLLNSLFKVLFNFPSRAALSSNPTLRSVPLADSPRRYGPGTLCGKTAPFKTNLDGSGVREKAEPPEHHISRDRDDRGIQCWAHPCSLAATKGILVSFFSSAY</sequence>
<gene>
    <name evidence="2" type="ORF">PMACD_LOCUS15468</name>
</gene>
<proteinExistence type="predicted"/>
<dbReference type="OrthoDB" id="8092968at2759"/>
<protein>
    <submittedName>
        <fullName evidence="2">Uncharacterized protein</fullName>
    </submittedName>
</protein>
<keyword evidence="3" id="KW-1185">Reference proteome</keyword>
<name>A0A821XR80_9NEOP</name>
<organism evidence="2 3">
    <name type="scientific">Pieris macdunnoughi</name>
    <dbReference type="NCBI Taxonomy" id="345717"/>
    <lineage>
        <taxon>Eukaryota</taxon>
        <taxon>Metazoa</taxon>
        <taxon>Ecdysozoa</taxon>
        <taxon>Arthropoda</taxon>
        <taxon>Hexapoda</taxon>
        <taxon>Insecta</taxon>
        <taxon>Pterygota</taxon>
        <taxon>Neoptera</taxon>
        <taxon>Endopterygota</taxon>
        <taxon>Lepidoptera</taxon>
        <taxon>Glossata</taxon>
        <taxon>Ditrysia</taxon>
        <taxon>Papilionoidea</taxon>
        <taxon>Pieridae</taxon>
        <taxon>Pierinae</taxon>
        <taxon>Pieris</taxon>
    </lineage>
</organism>
<reference evidence="2" key="1">
    <citation type="submission" date="2021-02" db="EMBL/GenBank/DDBJ databases">
        <authorList>
            <person name="Steward A R."/>
        </authorList>
    </citation>
    <scope>NUCLEOTIDE SEQUENCE</scope>
</reference>
<feature type="region of interest" description="Disordered" evidence="1">
    <location>
        <begin position="220"/>
        <end position="240"/>
    </location>
</feature>
<feature type="region of interest" description="Disordered" evidence="1">
    <location>
        <begin position="16"/>
        <end position="55"/>
    </location>
</feature>
<dbReference type="EMBL" id="CAJOBZ010000070">
    <property type="protein sequence ID" value="CAF4948661.1"/>
    <property type="molecule type" value="Genomic_DNA"/>
</dbReference>
<evidence type="ECO:0000313" key="2">
    <source>
        <dbReference type="EMBL" id="CAF4948661.1"/>
    </source>
</evidence>
<comment type="caution">
    <text evidence="2">The sequence shown here is derived from an EMBL/GenBank/DDBJ whole genome shotgun (WGS) entry which is preliminary data.</text>
</comment>
<dbReference type="Proteomes" id="UP000663880">
    <property type="component" value="Unassembled WGS sequence"/>
</dbReference>
<dbReference type="AlphaFoldDB" id="A0A821XR80"/>
<feature type="compositionally biased region" description="Basic and acidic residues" evidence="1">
    <location>
        <begin position="224"/>
        <end position="240"/>
    </location>
</feature>
<accession>A0A821XR80</accession>
<evidence type="ECO:0000313" key="3">
    <source>
        <dbReference type="Proteomes" id="UP000663880"/>
    </source>
</evidence>
<evidence type="ECO:0000256" key="1">
    <source>
        <dbReference type="SAM" id="MobiDB-lite"/>
    </source>
</evidence>